<sequence>MMVASVFLASKVEDLTISATSLSEGTKDKKKEVSVEDIVKHELLLLSGLGFQIHCHHSFRPLMGFMNDLSNYAITEAKWYDADNMPDVTPLYKRCRAKLDELVFSDMVLLHSPGMLAATAFCLGAESLKADEEATKAWEKMDVMNYFEERFKGTKTDKEIAKFNSDLKSNIETARNILQEASKLNCALAPIDMGAVKAVYKKLKKVKMWGTDVKVEGEVKSEGGTKRKVEEEVGEEGGGGKKMRTE</sequence>
<feature type="region of interest" description="Disordered" evidence="2">
    <location>
        <begin position="219"/>
        <end position="246"/>
    </location>
</feature>
<proteinExistence type="predicted"/>
<dbReference type="InterPro" id="IPR036915">
    <property type="entry name" value="Cyclin-like_sf"/>
</dbReference>
<dbReference type="AlphaFoldDB" id="A0A9W7LF10"/>
<feature type="domain" description="Cyclin C-terminal" evidence="3">
    <location>
        <begin position="57"/>
        <end position="178"/>
    </location>
</feature>
<dbReference type="Pfam" id="PF16899">
    <property type="entry name" value="Cyclin_C_2"/>
    <property type="match status" value="1"/>
</dbReference>
<keyword evidence="5" id="KW-1185">Reference proteome</keyword>
<gene>
    <name evidence="4" type="ORF">TrCOL_g8921</name>
</gene>
<dbReference type="InterPro" id="IPR031658">
    <property type="entry name" value="Cyclin_C_2"/>
</dbReference>
<keyword evidence="1" id="KW-0195">Cyclin</keyword>
<feature type="compositionally biased region" description="Basic and acidic residues" evidence="2">
    <location>
        <begin position="219"/>
        <end position="231"/>
    </location>
</feature>
<evidence type="ECO:0000313" key="4">
    <source>
        <dbReference type="EMBL" id="GMI48084.1"/>
    </source>
</evidence>
<dbReference type="PANTHER" id="PTHR10026">
    <property type="entry name" value="CYCLIN"/>
    <property type="match status" value="1"/>
</dbReference>
<dbReference type="OrthoDB" id="41688at2759"/>
<evidence type="ECO:0000259" key="3">
    <source>
        <dbReference type="Pfam" id="PF16899"/>
    </source>
</evidence>
<dbReference type="GO" id="GO:0016538">
    <property type="term" value="F:cyclin-dependent protein serine/threonine kinase regulator activity"/>
    <property type="evidence" value="ECO:0007669"/>
    <property type="project" value="InterPro"/>
</dbReference>
<comment type="caution">
    <text evidence="4">The sequence shown here is derived from an EMBL/GenBank/DDBJ whole genome shotgun (WGS) entry which is preliminary data.</text>
</comment>
<protein>
    <recommendedName>
        <fullName evidence="3">Cyclin C-terminal domain-containing protein</fullName>
    </recommendedName>
</protein>
<dbReference type="Proteomes" id="UP001165065">
    <property type="component" value="Unassembled WGS sequence"/>
</dbReference>
<evidence type="ECO:0000313" key="5">
    <source>
        <dbReference type="Proteomes" id="UP001165065"/>
    </source>
</evidence>
<reference evidence="5" key="1">
    <citation type="journal article" date="2023" name="Commun. Biol.">
        <title>Genome analysis of Parmales, the sister group of diatoms, reveals the evolutionary specialization of diatoms from phago-mixotrophs to photoautotrophs.</title>
        <authorList>
            <person name="Ban H."/>
            <person name="Sato S."/>
            <person name="Yoshikawa S."/>
            <person name="Yamada K."/>
            <person name="Nakamura Y."/>
            <person name="Ichinomiya M."/>
            <person name="Sato N."/>
            <person name="Blanc-Mathieu R."/>
            <person name="Endo H."/>
            <person name="Kuwata A."/>
            <person name="Ogata H."/>
        </authorList>
    </citation>
    <scope>NUCLEOTIDE SEQUENCE [LARGE SCALE GENOMIC DNA]</scope>
</reference>
<organism evidence="4 5">
    <name type="scientific">Triparma columacea</name>
    <dbReference type="NCBI Taxonomy" id="722753"/>
    <lineage>
        <taxon>Eukaryota</taxon>
        <taxon>Sar</taxon>
        <taxon>Stramenopiles</taxon>
        <taxon>Ochrophyta</taxon>
        <taxon>Bolidophyceae</taxon>
        <taxon>Parmales</taxon>
        <taxon>Triparmaceae</taxon>
        <taxon>Triparma</taxon>
    </lineage>
</organism>
<name>A0A9W7LF10_9STRA</name>
<evidence type="ECO:0000256" key="1">
    <source>
        <dbReference type="ARBA" id="ARBA00023127"/>
    </source>
</evidence>
<dbReference type="SUPFAM" id="SSF47954">
    <property type="entry name" value="Cyclin-like"/>
    <property type="match status" value="2"/>
</dbReference>
<accession>A0A9W7LF10</accession>
<dbReference type="GO" id="GO:0006357">
    <property type="term" value="P:regulation of transcription by RNA polymerase II"/>
    <property type="evidence" value="ECO:0007669"/>
    <property type="project" value="InterPro"/>
</dbReference>
<dbReference type="Gene3D" id="1.10.472.10">
    <property type="entry name" value="Cyclin-like"/>
    <property type="match status" value="1"/>
</dbReference>
<dbReference type="EMBL" id="BRYA01000374">
    <property type="protein sequence ID" value="GMI48084.1"/>
    <property type="molecule type" value="Genomic_DNA"/>
</dbReference>
<evidence type="ECO:0000256" key="2">
    <source>
        <dbReference type="SAM" id="MobiDB-lite"/>
    </source>
</evidence>
<dbReference type="InterPro" id="IPR043198">
    <property type="entry name" value="Cyclin/Ssn8"/>
</dbReference>